<dbReference type="InterPro" id="IPR003675">
    <property type="entry name" value="Rce1/LyrA-like_dom"/>
</dbReference>
<dbReference type="RefSeq" id="WP_079891230.1">
    <property type="nucleotide sequence ID" value="NZ_CAAHIG010000005.1"/>
</dbReference>
<dbReference type="PANTHER" id="PTHR43592">
    <property type="entry name" value="CAAX AMINO TERMINAL PROTEASE"/>
    <property type="match status" value="1"/>
</dbReference>
<keyword evidence="2" id="KW-0812">Transmembrane</keyword>
<dbReference type="GO" id="GO:0006508">
    <property type="term" value="P:proteolysis"/>
    <property type="evidence" value="ECO:0007669"/>
    <property type="project" value="UniProtKB-KW"/>
</dbReference>
<dbReference type="GO" id="GO:0008237">
    <property type="term" value="F:metallopeptidase activity"/>
    <property type="evidence" value="ECO:0007669"/>
    <property type="project" value="UniProtKB-KW"/>
</dbReference>
<evidence type="ECO:0000256" key="1">
    <source>
        <dbReference type="ARBA" id="ARBA00009067"/>
    </source>
</evidence>
<evidence type="ECO:0000256" key="2">
    <source>
        <dbReference type="SAM" id="Phobius"/>
    </source>
</evidence>
<organism evidence="4 5">
    <name type="scientific">Streptococcus pyogenes</name>
    <dbReference type="NCBI Taxonomy" id="1314"/>
    <lineage>
        <taxon>Bacteria</taxon>
        <taxon>Bacillati</taxon>
        <taxon>Bacillota</taxon>
        <taxon>Bacilli</taxon>
        <taxon>Lactobacillales</taxon>
        <taxon>Streptococcaceae</taxon>
        <taxon>Streptococcus</taxon>
    </lineage>
</organism>
<dbReference type="Proteomes" id="UP000316580">
    <property type="component" value="Unassembled WGS sequence"/>
</dbReference>
<feature type="transmembrane region" description="Helical" evidence="2">
    <location>
        <begin position="76"/>
        <end position="93"/>
    </location>
</feature>
<dbReference type="GO" id="GO:0004175">
    <property type="term" value="F:endopeptidase activity"/>
    <property type="evidence" value="ECO:0007669"/>
    <property type="project" value="UniProtKB-ARBA"/>
</dbReference>
<name>A0A660A676_STRPY</name>
<keyword evidence="4" id="KW-0378">Hydrolase</keyword>
<dbReference type="GO" id="GO:0080120">
    <property type="term" value="P:CAAX-box protein maturation"/>
    <property type="evidence" value="ECO:0007669"/>
    <property type="project" value="UniProtKB-ARBA"/>
</dbReference>
<dbReference type="AlphaFoldDB" id="A0A660A676"/>
<keyword evidence="2" id="KW-0472">Membrane</keyword>
<evidence type="ECO:0000259" key="3">
    <source>
        <dbReference type="Pfam" id="PF02517"/>
    </source>
</evidence>
<proteinExistence type="inferred from homology"/>
<evidence type="ECO:0000313" key="5">
    <source>
        <dbReference type="Proteomes" id="UP000316580"/>
    </source>
</evidence>
<evidence type="ECO:0000313" key="4">
    <source>
        <dbReference type="EMBL" id="TNY47102.1"/>
    </source>
</evidence>
<feature type="domain" description="CAAX prenyl protease 2/Lysostaphin resistance protein A-like" evidence="3">
    <location>
        <begin position="2"/>
        <end position="85"/>
    </location>
</feature>
<accession>A0A660A676</accession>
<comment type="caution">
    <text evidence="4">The sequence shown here is derived from an EMBL/GenBank/DDBJ whole genome shotgun (WGS) entry which is preliminary data.</text>
</comment>
<gene>
    <name evidence="4" type="ORF">FGO82_05730</name>
</gene>
<dbReference type="EMBL" id="VCID01000506">
    <property type="protein sequence ID" value="TNY47102.1"/>
    <property type="molecule type" value="Genomic_DNA"/>
</dbReference>
<keyword evidence="2" id="KW-1133">Transmembrane helix</keyword>
<keyword evidence="4" id="KW-0482">Metalloprotease</keyword>
<sequence length="94" mass="10805">MIFFTTVVSQPILEEILFRGILQEKLSRVSFWLSIIVTSVIFSYIHGNDTILNTQFISSLIYGMAYQTSKDLRFPIINHSLQNLIVLLTVVLLK</sequence>
<feature type="transmembrane region" description="Helical" evidence="2">
    <location>
        <begin position="29"/>
        <end position="46"/>
    </location>
</feature>
<comment type="similarity">
    <text evidence="1">Belongs to the UPF0177 family.</text>
</comment>
<protein>
    <submittedName>
        <fullName evidence="4">CPBP family intramembrane metalloprotease</fullName>
    </submittedName>
</protein>
<dbReference type="Pfam" id="PF02517">
    <property type="entry name" value="Rce1-like"/>
    <property type="match status" value="1"/>
</dbReference>
<dbReference type="PANTHER" id="PTHR43592:SF15">
    <property type="entry name" value="CAAX AMINO TERMINAL PROTEASE FAMILY PROTEIN"/>
    <property type="match status" value="1"/>
</dbReference>
<keyword evidence="4" id="KW-0645">Protease</keyword>
<reference evidence="4 5" key="1">
    <citation type="submission" date="2019-05" db="EMBL/GenBank/DDBJ databases">
        <title>Novel genomic isolates of S.pyogenes and S.dysgalactiae subsp. equisimilis associated to necrotising fasciitis (NSTI).</title>
        <authorList>
            <person name="Barrantes I."/>
        </authorList>
    </citation>
    <scope>NUCLEOTIDE SEQUENCE [LARGE SCALE GENOMIC DNA]</scope>
    <source>
        <strain evidence="4 5">SPY6028</strain>
    </source>
</reference>